<dbReference type="InterPro" id="IPR045735">
    <property type="entry name" value="Spore_III_AA_AAA+_ATPase"/>
</dbReference>
<accession>K6PYK2</accession>
<dbReference type="AlphaFoldDB" id="K6PYK2"/>
<organism evidence="5 6">
    <name type="scientific">Thermaerobacter subterraneus DSM 13965</name>
    <dbReference type="NCBI Taxonomy" id="867903"/>
    <lineage>
        <taxon>Bacteria</taxon>
        <taxon>Bacillati</taxon>
        <taxon>Bacillota</taxon>
        <taxon>Clostridia</taxon>
        <taxon>Eubacteriales</taxon>
        <taxon>Clostridiales Family XVII. Incertae Sedis</taxon>
        <taxon>Thermaerobacter</taxon>
    </lineage>
</organism>
<evidence type="ECO:0000256" key="3">
    <source>
        <dbReference type="SAM" id="MobiDB-lite"/>
    </source>
</evidence>
<dbReference type="GO" id="GO:0005524">
    <property type="term" value="F:ATP binding"/>
    <property type="evidence" value="ECO:0007669"/>
    <property type="project" value="UniProtKB-KW"/>
</dbReference>
<feature type="compositionally biased region" description="Low complexity" evidence="3">
    <location>
        <begin position="17"/>
        <end position="32"/>
    </location>
</feature>
<name>K6PYK2_9FIRM</name>
<dbReference type="SMART" id="SM00382">
    <property type="entry name" value="AAA"/>
    <property type="match status" value="1"/>
</dbReference>
<feature type="domain" description="AAA+ ATPase" evidence="4">
    <location>
        <begin position="233"/>
        <end position="378"/>
    </location>
</feature>
<evidence type="ECO:0000259" key="4">
    <source>
        <dbReference type="SMART" id="SM00382"/>
    </source>
</evidence>
<reference evidence="5" key="2">
    <citation type="submission" date="2012-10" db="EMBL/GenBank/DDBJ databases">
        <title>Improved high-quality draft of Thermaerobacter subterraneus C21, DSM 13965.</title>
        <authorList>
            <consortium name="DOE Joint Genome Institute"/>
            <person name="Eisen J."/>
            <person name="Huntemann M."/>
            <person name="Wei C.-L."/>
            <person name="Han J."/>
            <person name="Detter J.C."/>
            <person name="Han C."/>
            <person name="Tapia R."/>
            <person name="Chen A."/>
            <person name="Kyrpides N."/>
            <person name="Mavromatis K."/>
            <person name="Markowitz V."/>
            <person name="Szeto E."/>
            <person name="Ivanova N."/>
            <person name="Mikhailova N."/>
            <person name="Ovchinnikova G."/>
            <person name="Pagani I."/>
            <person name="Pati A."/>
            <person name="Goodwin L."/>
            <person name="Nordberg H.P."/>
            <person name="Cantor M.N."/>
            <person name="Hua S.X."/>
            <person name="Woyke T."/>
            <person name="Eisen J."/>
            <person name="Klenk H.-P."/>
        </authorList>
    </citation>
    <scope>NUCLEOTIDE SEQUENCE [LARGE SCALE GENOMIC DNA]</scope>
    <source>
        <strain evidence="5">DSM 13965</strain>
    </source>
</reference>
<sequence length="403" mass="40901">MATDRHATAWRPTFATRSRPGAEAASAAVGAPREGRGAGAAGGPGGIPGGPGAASGARATAAPGGRAAPGPDAASPGAEATWASLLESLAPALAERLRRVPPQVHRQVDEVRVVAGSPVWLLLAGGEGFVDAAGRLVPVPGQAPAVTPAEVAECLERMTASSWYAVQEQARQGFLTLPGGHRVGLAGEVQVEGGRVERFRRVRGLVIRRARPVSGCATPLLPYLVEPARPGPCLASTLLIGAPASGKTTLLRDLARLASAGVPGTLAGRRVAVVDERGELAAGGAFDLGPRTAVLEHCPKEAGIPLALRALSPEVLVTDELGGPHDAAAVAEAVHAGVTVVATAHAGSVADLEARRQLRALEATGAFRRLVQLTRHPRPGTVEAVYARGPGGRWIALTSGGRG</sequence>
<proteinExistence type="predicted"/>
<dbReference type="PANTHER" id="PTHR20953">
    <property type="entry name" value="KINASE-RELATED"/>
    <property type="match status" value="1"/>
</dbReference>
<dbReference type="STRING" id="867903.ThesuDRAFT_00062"/>
<feature type="compositionally biased region" description="Low complexity" evidence="3">
    <location>
        <begin position="54"/>
        <end position="77"/>
    </location>
</feature>
<keyword evidence="1" id="KW-0547">Nucleotide-binding</keyword>
<evidence type="ECO:0000256" key="1">
    <source>
        <dbReference type="ARBA" id="ARBA00022741"/>
    </source>
</evidence>
<dbReference type="eggNOG" id="COG3854">
    <property type="taxonomic scope" value="Bacteria"/>
</dbReference>
<dbReference type="InterPro" id="IPR003593">
    <property type="entry name" value="AAA+_ATPase"/>
</dbReference>
<dbReference type="Proteomes" id="UP000005710">
    <property type="component" value="Unassembled WGS sequence"/>
</dbReference>
<protein>
    <recommendedName>
        <fullName evidence="4">AAA+ ATPase domain-containing protein</fullName>
    </recommendedName>
</protein>
<keyword evidence="6" id="KW-1185">Reference proteome</keyword>
<keyword evidence="2" id="KW-0067">ATP-binding</keyword>
<gene>
    <name evidence="5" type="ORF">ThesuDRAFT_00062</name>
</gene>
<dbReference type="EMBL" id="AENY02000004">
    <property type="protein sequence ID" value="EKP93818.1"/>
    <property type="molecule type" value="Genomic_DNA"/>
</dbReference>
<evidence type="ECO:0000256" key="2">
    <source>
        <dbReference type="ARBA" id="ARBA00022840"/>
    </source>
</evidence>
<dbReference type="Pfam" id="PF19568">
    <property type="entry name" value="Spore_III_AA"/>
    <property type="match status" value="1"/>
</dbReference>
<dbReference type="RefSeq" id="WP_006904764.1">
    <property type="nucleotide sequence ID" value="NZ_JH976536.1"/>
</dbReference>
<evidence type="ECO:0000313" key="6">
    <source>
        <dbReference type="Proteomes" id="UP000005710"/>
    </source>
</evidence>
<dbReference type="SUPFAM" id="SSF52540">
    <property type="entry name" value="P-loop containing nucleoside triphosphate hydrolases"/>
    <property type="match status" value="1"/>
</dbReference>
<evidence type="ECO:0000313" key="5">
    <source>
        <dbReference type="EMBL" id="EKP93818.1"/>
    </source>
</evidence>
<dbReference type="HOGENOM" id="CLU_052793_0_0_9"/>
<feature type="compositionally biased region" description="Gly residues" evidence="3">
    <location>
        <begin position="37"/>
        <end position="53"/>
    </location>
</feature>
<feature type="region of interest" description="Disordered" evidence="3">
    <location>
        <begin position="1"/>
        <end position="77"/>
    </location>
</feature>
<dbReference type="InterPro" id="IPR027417">
    <property type="entry name" value="P-loop_NTPase"/>
</dbReference>
<dbReference type="Gene3D" id="3.40.50.300">
    <property type="entry name" value="P-loop containing nucleotide triphosphate hydrolases"/>
    <property type="match status" value="1"/>
</dbReference>
<reference evidence="5" key="1">
    <citation type="submission" date="2010-10" db="EMBL/GenBank/DDBJ databases">
        <authorList>
            <consortium name="US DOE Joint Genome Institute (JGI-PGF)"/>
            <person name="Lucas S."/>
            <person name="Copeland A."/>
            <person name="Lapidus A."/>
            <person name="Bruce D."/>
            <person name="Goodwin L."/>
            <person name="Pitluck S."/>
            <person name="Kyrpides N."/>
            <person name="Mavromatis K."/>
            <person name="Detter J.C."/>
            <person name="Han C."/>
            <person name="Land M."/>
            <person name="Hauser L."/>
            <person name="Markowitz V."/>
            <person name="Cheng J.-F."/>
            <person name="Hugenholtz P."/>
            <person name="Woyke T."/>
            <person name="Wu D."/>
            <person name="Pukall R."/>
            <person name="Wahrenburg C."/>
            <person name="Brambilla E."/>
            <person name="Klenk H.-P."/>
            <person name="Eisen J.A."/>
        </authorList>
    </citation>
    <scope>NUCLEOTIDE SEQUENCE [LARGE SCALE GENOMIC DNA]</scope>
    <source>
        <strain evidence="5">DSM 13965</strain>
    </source>
</reference>
<comment type="caution">
    <text evidence="5">The sequence shown here is derived from an EMBL/GenBank/DDBJ whole genome shotgun (WGS) entry which is preliminary data.</text>
</comment>
<dbReference type="PANTHER" id="PTHR20953:SF3">
    <property type="entry name" value="P-LOOP CONTAINING NUCLEOSIDE TRIPHOSPHATE HYDROLASES SUPERFAMILY PROTEIN"/>
    <property type="match status" value="1"/>
</dbReference>